<sequence>MDIRILAKLVASKVGEQPVDLDDVLESLGVDMDWKEKIRLVQSLEDVEAVYHAVSGKILLRRKIGNKSVA</sequence>
<dbReference type="GeneID" id="4910190"/>
<gene>
    <name evidence="1" type="ordered locus">Pcal_1968</name>
</gene>
<accession>A3MXL6</accession>
<dbReference type="HOGENOM" id="CLU_2748347_0_0_2"/>
<name>A3MXL6_PYRCJ</name>
<reference evidence="1" key="1">
    <citation type="submission" date="2007-02" db="EMBL/GenBank/DDBJ databases">
        <title>Complete sequence of Pyrobaculum calidifontis JCM 11548.</title>
        <authorList>
            <consortium name="US DOE Joint Genome Institute"/>
            <person name="Copeland A."/>
            <person name="Lucas S."/>
            <person name="Lapidus A."/>
            <person name="Barry K."/>
            <person name="Glavina del Rio T."/>
            <person name="Dalin E."/>
            <person name="Tice H."/>
            <person name="Pitluck S."/>
            <person name="Chain P."/>
            <person name="Malfatti S."/>
            <person name="Shin M."/>
            <person name="Vergez L."/>
            <person name="Schmutz J."/>
            <person name="Larimer F."/>
            <person name="Land M."/>
            <person name="Hauser L."/>
            <person name="Kyrpides N."/>
            <person name="Mikhailova N."/>
            <person name="Cozen A.E."/>
            <person name="Fitz-Gibbon S.T."/>
            <person name="House C.H."/>
            <person name="Saltikov C."/>
            <person name="Lowe T.M."/>
            <person name="Richardson P."/>
        </authorList>
    </citation>
    <scope>NUCLEOTIDE SEQUENCE [LARGE SCALE GENOMIC DNA]</scope>
    <source>
        <strain evidence="1">JCM 11548</strain>
    </source>
</reference>
<protein>
    <submittedName>
        <fullName evidence="1">Uncharacterized protein</fullName>
    </submittedName>
</protein>
<proteinExistence type="predicted"/>
<dbReference type="eggNOG" id="arCOG05701">
    <property type="taxonomic scope" value="Archaea"/>
</dbReference>
<evidence type="ECO:0000313" key="1">
    <source>
        <dbReference type="EMBL" id="ABO09383.1"/>
    </source>
</evidence>
<dbReference type="AlphaFoldDB" id="A3MXL6"/>
<keyword evidence="2" id="KW-1185">Reference proteome</keyword>
<dbReference type="KEGG" id="pcl:Pcal_1968"/>
<organism evidence="1 2">
    <name type="scientific">Pyrobaculum calidifontis (strain DSM 21063 / JCM 11548 / VA1)</name>
    <dbReference type="NCBI Taxonomy" id="410359"/>
    <lineage>
        <taxon>Archaea</taxon>
        <taxon>Thermoproteota</taxon>
        <taxon>Thermoprotei</taxon>
        <taxon>Thermoproteales</taxon>
        <taxon>Thermoproteaceae</taxon>
        <taxon>Pyrobaculum</taxon>
    </lineage>
</organism>
<dbReference type="Proteomes" id="UP000001431">
    <property type="component" value="Chromosome"/>
</dbReference>
<evidence type="ECO:0000313" key="2">
    <source>
        <dbReference type="Proteomes" id="UP000001431"/>
    </source>
</evidence>
<dbReference type="EMBL" id="CP000561">
    <property type="protein sequence ID" value="ABO09383.1"/>
    <property type="molecule type" value="Genomic_DNA"/>
</dbReference>
<dbReference type="RefSeq" id="WP_011850641.1">
    <property type="nucleotide sequence ID" value="NC_009073.1"/>
</dbReference>
<dbReference type="OrthoDB" id="25472at2157"/>